<gene>
    <name evidence="1" type="ORF">F2Q70_00001263</name>
</gene>
<dbReference type="AlphaFoldDB" id="A0A8S9IR91"/>
<reference evidence="1" key="1">
    <citation type="submission" date="2019-12" db="EMBL/GenBank/DDBJ databases">
        <title>Genome sequencing and annotation of Brassica cretica.</title>
        <authorList>
            <person name="Studholme D.J."/>
            <person name="Sarris P.F."/>
        </authorList>
    </citation>
    <scope>NUCLEOTIDE SEQUENCE</scope>
    <source>
        <strain evidence="1">PFS-102/07</strain>
        <tissue evidence="1">Leaf</tissue>
    </source>
</reference>
<protein>
    <submittedName>
        <fullName evidence="1">Uncharacterized protein</fullName>
    </submittedName>
</protein>
<sequence>MSLHQRISSESSTYLLMILDYLLLILPKLHSFASSNLASCLHPTPSLQESI</sequence>
<feature type="non-terminal residue" evidence="1">
    <location>
        <position position="51"/>
    </location>
</feature>
<name>A0A8S9IR91_BRACR</name>
<organism evidence="1">
    <name type="scientific">Brassica cretica</name>
    <name type="common">Mustard</name>
    <dbReference type="NCBI Taxonomy" id="69181"/>
    <lineage>
        <taxon>Eukaryota</taxon>
        <taxon>Viridiplantae</taxon>
        <taxon>Streptophyta</taxon>
        <taxon>Embryophyta</taxon>
        <taxon>Tracheophyta</taxon>
        <taxon>Spermatophyta</taxon>
        <taxon>Magnoliopsida</taxon>
        <taxon>eudicotyledons</taxon>
        <taxon>Gunneridae</taxon>
        <taxon>Pentapetalae</taxon>
        <taxon>rosids</taxon>
        <taxon>malvids</taxon>
        <taxon>Brassicales</taxon>
        <taxon>Brassicaceae</taxon>
        <taxon>Brassiceae</taxon>
        <taxon>Brassica</taxon>
    </lineage>
</organism>
<accession>A0A8S9IR91</accession>
<evidence type="ECO:0000313" key="1">
    <source>
        <dbReference type="EMBL" id="KAF2571486.1"/>
    </source>
</evidence>
<proteinExistence type="predicted"/>
<dbReference type="EMBL" id="QGKY02001015">
    <property type="protein sequence ID" value="KAF2571486.1"/>
    <property type="molecule type" value="Genomic_DNA"/>
</dbReference>
<comment type="caution">
    <text evidence="1">The sequence shown here is derived from an EMBL/GenBank/DDBJ whole genome shotgun (WGS) entry which is preliminary data.</text>
</comment>